<dbReference type="CDD" id="cd12148">
    <property type="entry name" value="fungal_TF_MHR"/>
    <property type="match status" value="1"/>
</dbReference>
<protein>
    <recommendedName>
        <fullName evidence="4">Xylanolytic transcriptional activator regulatory domain-containing protein</fullName>
    </recommendedName>
</protein>
<dbReference type="EMBL" id="JAJVDC020000179">
    <property type="protein sequence ID" value="KAL1619937.1"/>
    <property type="molecule type" value="Genomic_DNA"/>
</dbReference>
<comment type="caution">
    <text evidence="5">The sequence shown here is derived from an EMBL/GenBank/DDBJ whole genome shotgun (WGS) entry which is preliminary data.</text>
</comment>
<dbReference type="PANTHER" id="PTHR47424">
    <property type="entry name" value="REGULATORY PROTEIN GAL4"/>
    <property type="match status" value="1"/>
</dbReference>
<sequence length="362" mass="40647">MSEDQFHQSLDAFYSSGRNFSCSFLAVTYFVTAIGEKSDDAFGKGSSLLHKVFAEGTATSVQAVILAVLYKQSMNERNLAWLLLGAGIRISQSLALHLPNKRNPQDSHHQLQWKRRLWYSIYELEQVLACSLGRPSGIVGISSAEVPIQALGTYGNEYTPPGYCVATATFARVLHNIRDRIYTSSEDQAPSEQTIGELIQEVEKWWDAVPAHLKATDTMPPSQARAVCCLGLRYNYALILLTRPHLLYSVTHSDGWPPEILERVRVCETASNQSVTILLEMARRDVLSDSVWFDTDYIICTGIVLFLRGLRTPADDVLAKARDLMPLLEMTRKSFLGNYTFETLSGLLNDLDFREFNIVPQE</sequence>
<gene>
    <name evidence="5" type="ORF">SLS56_009904</name>
</gene>
<dbReference type="PANTHER" id="PTHR47424:SF6">
    <property type="entry name" value="PROLINE UTILIZATION TRANS-ACTIVATOR"/>
    <property type="match status" value="1"/>
</dbReference>
<accession>A0ABR3SG06</accession>
<dbReference type="Proteomes" id="UP001521116">
    <property type="component" value="Unassembled WGS sequence"/>
</dbReference>
<proteinExistence type="predicted"/>
<evidence type="ECO:0000313" key="5">
    <source>
        <dbReference type="EMBL" id="KAL1619937.1"/>
    </source>
</evidence>
<evidence type="ECO:0000256" key="2">
    <source>
        <dbReference type="ARBA" id="ARBA00023163"/>
    </source>
</evidence>
<dbReference type="InterPro" id="IPR051127">
    <property type="entry name" value="Fungal_SecMet_Regulators"/>
</dbReference>
<name>A0ABR3SG06_9PEZI</name>
<organism evidence="5 6">
    <name type="scientific">Neofusicoccum ribis</name>
    <dbReference type="NCBI Taxonomy" id="45134"/>
    <lineage>
        <taxon>Eukaryota</taxon>
        <taxon>Fungi</taxon>
        <taxon>Dikarya</taxon>
        <taxon>Ascomycota</taxon>
        <taxon>Pezizomycotina</taxon>
        <taxon>Dothideomycetes</taxon>
        <taxon>Dothideomycetes incertae sedis</taxon>
        <taxon>Botryosphaeriales</taxon>
        <taxon>Botryosphaeriaceae</taxon>
        <taxon>Neofusicoccum</taxon>
    </lineage>
</organism>
<dbReference type="SMART" id="SM00906">
    <property type="entry name" value="Fungal_trans"/>
    <property type="match status" value="1"/>
</dbReference>
<keyword evidence="6" id="KW-1185">Reference proteome</keyword>
<evidence type="ECO:0000256" key="1">
    <source>
        <dbReference type="ARBA" id="ARBA00023015"/>
    </source>
</evidence>
<dbReference type="Pfam" id="PF04082">
    <property type="entry name" value="Fungal_trans"/>
    <property type="match status" value="1"/>
</dbReference>
<keyword evidence="3" id="KW-0539">Nucleus</keyword>
<reference evidence="5 6" key="1">
    <citation type="submission" date="2024-02" db="EMBL/GenBank/DDBJ databases">
        <title>De novo assembly and annotation of 12 fungi associated with fruit tree decline syndrome in Ontario, Canada.</title>
        <authorList>
            <person name="Sulman M."/>
            <person name="Ellouze W."/>
            <person name="Ilyukhin E."/>
        </authorList>
    </citation>
    <scope>NUCLEOTIDE SEQUENCE [LARGE SCALE GENOMIC DNA]</scope>
    <source>
        <strain evidence="5 6">M1-105</strain>
    </source>
</reference>
<dbReference type="InterPro" id="IPR007219">
    <property type="entry name" value="XnlR_reg_dom"/>
</dbReference>
<keyword evidence="2" id="KW-0804">Transcription</keyword>
<evidence type="ECO:0000259" key="4">
    <source>
        <dbReference type="SMART" id="SM00906"/>
    </source>
</evidence>
<evidence type="ECO:0000313" key="6">
    <source>
        <dbReference type="Proteomes" id="UP001521116"/>
    </source>
</evidence>
<evidence type="ECO:0000256" key="3">
    <source>
        <dbReference type="ARBA" id="ARBA00023242"/>
    </source>
</evidence>
<feature type="domain" description="Xylanolytic transcriptional activator regulatory" evidence="4">
    <location>
        <begin position="80"/>
        <end position="157"/>
    </location>
</feature>
<keyword evidence="1" id="KW-0805">Transcription regulation</keyword>